<accession>A0A497VUS4</accession>
<dbReference type="AlphaFoldDB" id="A0A497VUS4"/>
<evidence type="ECO:0000313" key="4">
    <source>
        <dbReference type="Proteomes" id="UP000269157"/>
    </source>
</evidence>
<dbReference type="SUPFAM" id="SSF54593">
    <property type="entry name" value="Glyoxalase/Bleomycin resistance protein/Dihydroxybiphenyl dioxygenase"/>
    <property type="match status" value="1"/>
</dbReference>
<dbReference type="Pfam" id="PF00903">
    <property type="entry name" value="Glyoxalase"/>
    <property type="match status" value="1"/>
</dbReference>
<reference evidence="3 4" key="1">
    <citation type="submission" date="2018-10" db="EMBL/GenBank/DDBJ databases">
        <title>Genomic Encyclopedia of Archaeal and Bacterial Type Strains, Phase II (KMG-II): from individual species to whole genera.</title>
        <authorList>
            <person name="Goeker M."/>
        </authorList>
    </citation>
    <scope>NUCLEOTIDE SEQUENCE [LARGE SCALE GENOMIC DNA]</scope>
    <source>
        <strain evidence="3 4">DSM 29466</strain>
    </source>
</reference>
<evidence type="ECO:0000256" key="1">
    <source>
        <dbReference type="ARBA" id="ARBA00023251"/>
    </source>
</evidence>
<evidence type="ECO:0000259" key="2">
    <source>
        <dbReference type="Pfam" id="PF00903"/>
    </source>
</evidence>
<dbReference type="Proteomes" id="UP000269157">
    <property type="component" value="Unassembled WGS sequence"/>
</dbReference>
<keyword evidence="3" id="KW-0223">Dioxygenase</keyword>
<proteinExistence type="predicted"/>
<name>A0A497VUS4_9RHOB</name>
<dbReference type="InterPro" id="IPR000335">
    <property type="entry name" value="Bleomycin-R"/>
</dbReference>
<dbReference type="InterPro" id="IPR029068">
    <property type="entry name" value="Glyas_Bleomycin-R_OHBP_Dase"/>
</dbReference>
<dbReference type="Gene3D" id="3.10.180.10">
    <property type="entry name" value="2,3-Dihydroxybiphenyl 1,2-Dioxygenase, domain 1"/>
    <property type="match status" value="1"/>
</dbReference>
<dbReference type="CDD" id="cd08349">
    <property type="entry name" value="BLMA_like"/>
    <property type="match status" value="1"/>
</dbReference>
<protein>
    <submittedName>
        <fullName evidence="3">Glyoxalase/bleomycin resistance protein/dioxygenase superfamily protein</fullName>
    </submittedName>
</protein>
<dbReference type="EMBL" id="RCCE01000004">
    <property type="protein sequence ID" value="RLJ41789.1"/>
    <property type="molecule type" value="Genomic_DNA"/>
</dbReference>
<keyword evidence="1" id="KW-0046">Antibiotic resistance</keyword>
<dbReference type="InterPro" id="IPR004360">
    <property type="entry name" value="Glyas_Fos-R_dOase_dom"/>
</dbReference>
<dbReference type="OrthoDB" id="9791602at2"/>
<gene>
    <name evidence="3" type="ORF">BCF46_2759</name>
</gene>
<sequence length="127" mass="14449">MAKLKQITPFLMCSDIRAEIAFFENYLGFTTGFLSEGDFGYAFMHRDNAAVRLLTTDADLTDEKRQQMVYIDVDDVDALWAELGPNLSELPKGRVRAPFNQPYNQREFHVIDEGPNLLMFGQGIDPP</sequence>
<organism evidence="3 4">
    <name type="scientific">Litoreibacter meonggei</name>
    <dbReference type="NCBI Taxonomy" id="1049199"/>
    <lineage>
        <taxon>Bacteria</taxon>
        <taxon>Pseudomonadati</taxon>
        <taxon>Pseudomonadota</taxon>
        <taxon>Alphaproteobacteria</taxon>
        <taxon>Rhodobacterales</taxon>
        <taxon>Roseobacteraceae</taxon>
        <taxon>Litoreibacter</taxon>
    </lineage>
</organism>
<dbReference type="GO" id="GO:0046677">
    <property type="term" value="P:response to antibiotic"/>
    <property type="evidence" value="ECO:0007669"/>
    <property type="project" value="UniProtKB-KW"/>
</dbReference>
<comment type="caution">
    <text evidence="3">The sequence shown here is derived from an EMBL/GenBank/DDBJ whole genome shotgun (WGS) entry which is preliminary data.</text>
</comment>
<evidence type="ECO:0000313" key="3">
    <source>
        <dbReference type="EMBL" id="RLJ41789.1"/>
    </source>
</evidence>
<dbReference type="RefSeq" id="WP_121025158.1">
    <property type="nucleotide sequence ID" value="NZ_RCCE01000004.1"/>
</dbReference>
<dbReference type="GO" id="GO:0051213">
    <property type="term" value="F:dioxygenase activity"/>
    <property type="evidence" value="ECO:0007669"/>
    <property type="project" value="UniProtKB-KW"/>
</dbReference>
<keyword evidence="4" id="KW-1185">Reference proteome</keyword>
<keyword evidence="3" id="KW-0560">Oxidoreductase</keyword>
<feature type="domain" description="Glyoxalase/fosfomycin resistance/dioxygenase" evidence="2">
    <location>
        <begin position="11"/>
        <end position="86"/>
    </location>
</feature>